<dbReference type="OrthoDB" id="269949at2157"/>
<name>A0A1I0NBY9_9EURY</name>
<dbReference type="RefSeq" id="WP_177170764.1">
    <property type="nucleotide sequence ID" value="NZ_FOJA01000001.1"/>
</dbReference>
<protein>
    <submittedName>
        <fullName evidence="2">Uncharacterized protein</fullName>
    </submittedName>
</protein>
<keyword evidence="1" id="KW-0472">Membrane</keyword>
<evidence type="ECO:0000256" key="1">
    <source>
        <dbReference type="SAM" id="Phobius"/>
    </source>
</evidence>
<sequence>MDWRVLVAGFVVCVGLVAGWSATETVGGAVSAAGLISALFAVGWLVDRYVYGL</sequence>
<reference evidence="2 3" key="1">
    <citation type="submission" date="2016-10" db="EMBL/GenBank/DDBJ databases">
        <authorList>
            <person name="de Groot N.N."/>
        </authorList>
    </citation>
    <scope>NUCLEOTIDE SEQUENCE [LARGE SCALE GENOMIC DNA]</scope>
    <source>
        <strain evidence="2 3">CGMCC 1.5337</strain>
    </source>
</reference>
<keyword evidence="1" id="KW-1133">Transmembrane helix</keyword>
<keyword evidence="1" id="KW-0812">Transmembrane</keyword>
<dbReference type="AlphaFoldDB" id="A0A1I0NBY9"/>
<dbReference type="EMBL" id="FOJA01000001">
    <property type="protein sequence ID" value="SEV98584.1"/>
    <property type="molecule type" value="Genomic_DNA"/>
</dbReference>
<feature type="transmembrane region" description="Helical" evidence="1">
    <location>
        <begin position="31"/>
        <end position="51"/>
    </location>
</feature>
<keyword evidence="3" id="KW-1185">Reference proteome</keyword>
<proteinExistence type="predicted"/>
<dbReference type="Proteomes" id="UP000198518">
    <property type="component" value="Unassembled WGS sequence"/>
</dbReference>
<evidence type="ECO:0000313" key="2">
    <source>
        <dbReference type="EMBL" id="SEV98584.1"/>
    </source>
</evidence>
<accession>A0A1I0NBY9</accession>
<dbReference type="STRING" id="355548.SAMN04487945_0746"/>
<gene>
    <name evidence="2" type="ORF">SAMN04487945_0746</name>
</gene>
<organism evidence="2 3">
    <name type="scientific">Halobacterium jilantaiense</name>
    <dbReference type="NCBI Taxonomy" id="355548"/>
    <lineage>
        <taxon>Archaea</taxon>
        <taxon>Methanobacteriati</taxon>
        <taxon>Methanobacteriota</taxon>
        <taxon>Stenosarchaea group</taxon>
        <taxon>Halobacteria</taxon>
        <taxon>Halobacteriales</taxon>
        <taxon>Halobacteriaceae</taxon>
        <taxon>Halobacterium</taxon>
    </lineage>
</organism>
<evidence type="ECO:0000313" key="3">
    <source>
        <dbReference type="Proteomes" id="UP000198518"/>
    </source>
</evidence>